<dbReference type="Proteomes" id="UP001320706">
    <property type="component" value="Unassembled WGS sequence"/>
</dbReference>
<gene>
    <name evidence="1" type="ORF">M8818_001156</name>
</gene>
<sequence>MKRTASGITPAVPVLPATPVRAPTPLRQETKPKAAASAEVATPTKPSAARRLEAVHNRAGEVKPTEPTPEHDLTEAKAPQPEPISEKAAPAQKKPKDVVKEAAGPSTVEIIKETPAESKPILKTWASSVAQGEPQQIAKPKAENLTSDVPGVKSDANANQADIIAPLPVKEPLAVKQDMKRKHPGKLDITAAVTKPVEPSVVSTTSTMARAETPGKLVRPGSIPPVASRPESPATVAESPIKRTAPRTLRVVSTPKAETPPPAPAPPMPAPVVRLPSRKPSVASINVPGTPSSEHISDTISLTSTSVSRANSPPPGGKVGTAPVRAKTKNQVKKERQERARQLEEEAKKAAEESKPSEEPVQEAIMSRKKKTKKPAASTSSAAATPANVSRPATPKEQPKPEEPVKPVVQEQKVKEVIPSKPASPTPVTRPASPESPHQVTAASLIQDLRNSQSRLSAAFDALLRPLAQTAVHYKPSQPITPADLSVPRSLKRNPDVNILPEQLASMMAKQHPLRYGGEDGRIWSRGCITPGGAHLRHLEASLEERFLDLEKSFRALPEELRYHPLTGQNIKSIANEFPRIDLDALRREFESGAQRGRDANAMEKAVEEGQKKGSFLVDTAGKYVNEFVMPPVPVSPGTAAGAKVGAGVTKDGAYKDAAAVMAEQRERQTPLSLEEAERLLSDARKITEEKEAAVRRLIKGNRKKLGMSNAVVL</sequence>
<reference evidence="1" key="1">
    <citation type="submission" date="2024-02" db="EMBL/GenBank/DDBJ databases">
        <title>Metagenome Assembled Genome of Zalaria obscura JY119.</title>
        <authorList>
            <person name="Vighnesh L."/>
            <person name="Jagadeeshwari U."/>
            <person name="Venkata Ramana C."/>
            <person name="Sasikala C."/>
        </authorList>
    </citation>
    <scope>NUCLEOTIDE SEQUENCE</scope>
    <source>
        <strain evidence="1">JY119</strain>
    </source>
</reference>
<comment type="caution">
    <text evidence="1">The sequence shown here is derived from an EMBL/GenBank/DDBJ whole genome shotgun (WGS) entry which is preliminary data.</text>
</comment>
<accession>A0ACC3SKZ3</accession>
<dbReference type="EMBL" id="JAMKPW020000005">
    <property type="protein sequence ID" value="KAK8217400.1"/>
    <property type="molecule type" value="Genomic_DNA"/>
</dbReference>
<name>A0ACC3SKZ3_9PEZI</name>
<keyword evidence="2" id="KW-1185">Reference proteome</keyword>
<evidence type="ECO:0000313" key="2">
    <source>
        <dbReference type="Proteomes" id="UP001320706"/>
    </source>
</evidence>
<organism evidence="1 2">
    <name type="scientific">Zalaria obscura</name>
    <dbReference type="NCBI Taxonomy" id="2024903"/>
    <lineage>
        <taxon>Eukaryota</taxon>
        <taxon>Fungi</taxon>
        <taxon>Dikarya</taxon>
        <taxon>Ascomycota</taxon>
        <taxon>Pezizomycotina</taxon>
        <taxon>Dothideomycetes</taxon>
        <taxon>Dothideomycetidae</taxon>
        <taxon>Dothideales</taxon>
        <taxon>Zalariaceae</taxon>
        <taxon>Zalaria</taxon>
    </lineage>
</organism>
<proteinExistence type="predicted"/>
<evidence type="ECO:0000313" key="1">
    <source>
        <dbReference type="EMBL" id="KAK8217400.1"/>
    </source>
</evidence>
<protein>
    <submittedName>
        <fullName evidence="1">Uncharacterized protein</fullName>
    </submittedName>
</protein>